<keyword evidence="4" id="KW-0747">Spliceosome</keyword>
<evidence type="ECO:0000256" key="3">
    <source>
        <dbReference type="ARBA" id="ARBA00022664"/>
    </source>
</evidence>
<reference evidence="10 11" key="1">
    <citation type="submission" date="2025-04" db="UniProtKB">
        <authorList>
            <consortium name="RefSeq"/>
        </authorList>
    </citation>
    <scope>IDENTIFICATION</scope>
    <source>
        <strain evidence="10 11">OHB3-1</strain>
    </source>
</reference>
<evidence type="ECO:0000313" key="9">
    <source>
        <dbReference type="Proteomes" id="UP000504603"/>
    </source>
</evidence>
<dbReference type="GO" id="GO:0005681">
    <property type="term" value="C:spliceosomal complex"/>
    <property type="evidence" value="ECO:0007669"/>
    <property type="project" value="UniProtKB-KW"/>
</dbReference>
<feature type="compositionally biased region" description="Basic residues" evidence="7">
    <location>
        <begin position="213"/>
        <end position="222"/>
    </location>
</feature>
<feature type="compositionally biased region" description="Basic and acidic residues" evidence="7">
    <location>
        <begin position="657"/>
        <end position="671"/>
    </location>
</feature>
<proteinExistence type="inferred from homology"/>
<evidence type="ECO:0000256" key="6">
    <source>
        <dbReference type="ARBA" id="ARBA00023242"/>
    </source>
</evidence>
<evidence type="ECO:0000313" key="10">
    <source>
        <dbReference type="RefSeq" id="XP_022131365.1"/>
    </source>
</evidence>
<evidence type="ECO:0000313" key="11">
    <source>
        <dbReference type="RefSeq" id="XP_022131366.1"/>
    </source>
</evidence>
<evidence type="ECO:0000256" key="4">
    <source>
        <dbReference type="ARBA" id="ARBA00022728"/>
    </source>
</evidence>
<dbReference type="GO" id="GO:0008380">
    <property type="term" value="P:RNA splicing"/>
    <property type="evidence" value="ECO:0007669"/>
    <property type="project" value="UniProtKB-KW"/>
</dbReference>
<evidence type="ECO:0000256" key="1">
    <source>
        <dbReference type="ARBA" id="ARBA00004123"/>
    </source>
</evidence>
<name>A0A6J1BPI2_MOMCH</name>
<feature type="region of interest" description="Disordered" evidence="7">
    <location>
        <begin position="1"/>
        <end position="20"/>
    </location>
</feature>
<feature type="compositionally biased region" description="Basic residues" evidence="7">
    <location>
        <begin position="397"/>
        <end position="417"/>
    </location>
</feature>
<feature type="compositionally biased region" description="Basic and acidic residues" evidence="7">
    <location>
        <begin position="451"/>
        <end position="467"/>
    </location>
</feature>
<comment type="subcellular location">
    <subcellularLocation>
        <location evidence="1">Nucleus</location>
    </subcellularLocation>
</comment>
<keyword evidence="5" id="KW-0508">mRNA splicing</keyword>
<gene>
    <name evidence="10 11" type="primary">LOC111004608</name>
</gene>
<feature type="compositionally biased region" description="Basic and acidic residues" evidence="7">
    <location>
        <begin position="479"/>
        <end position="525"/>
    </location>
</feature>
<dbReference type="OrthoDB" id="10267305at2759"/>
<comment type="similarity">
    <text evidence="2">Belongs to the CWC21 family.</text>
</comment>
<feature type="region of interest" description="Disordered" evidence="7">
    <location>
        <begin position="143"/>
        <end position="878"/>
    </location>
</feature>
<dbReference type="CDD" id="cd21373">
    <property type="entry name" value="cwf21_SRRM2-like"/>
    <property type="match status" value="1"/>
</dbReference>
<keyword evidence="9" id="KW-1185">Reference proteome</keyword>
<feature type="compositionally biased region" description="Polar residues" evidence="7">
    <location>
        <begin position="10"/>
        <end position="20"/>
    </location>
</feature>
<feature type="compositionally biased region" description="Basic and acidic residues" evidence="7">
    <location>
        <begin position="287"/>
        <end position="303"/>
    </location>
</feature>
<feature type="compositionally biased region" description="Basic and acidic residues" evidence="7">
    <location>
        <begin position="704"/>
        <end position="767"/>
    </location>
</feature>
<feature type="compositionally biased region" description="Basic and acidic residues" evidence="7">
    <location>
        <begin position="636"/>
        <end position="645"/>
    </location>
</feature>
<feature type="compositionally biased region" description="Basic residues" evidence="7">
    <location>
        <begin position="369"/>
        <end position="379"/>
    </location>
</feature>
<keyword evidence="6" id="KW-0539">Nucleus</keyword>
<evidence type="ECO:0000256" key="7">
    <source>
        <dbReference type="SAM" id="MobiDB-lite"/>
    </source>
</evidence>
<feature type="compositionally biased region" description="Basic and acidic residues" evidence="7">
    <location>
        <begin position="816"/>
        <end position="834"/>
    </location>
</feature>
<dbReference type="RefSeq" id="XP_022131366.1">
    <property type="nucleotide sequence ID" value="XM_022275674.1"/>
</dbReference>
<feature type="compositionally biased region" description="Basic and acidic residues" evidence="7">
    <location>
        <begin position="842"/>
        <end position="878"/>
    </location>
</feature>
<dbReference type="GeneID" id="111004608"/>
<feature type="compositionally biased region" description="Basic residues" evidence="7">
    <location>
        <begin position="468"/>
        <end position="478"/>
    </location>
</feature>
<evidence type="ECO:0000259" key="8">
    <source>
        <dbReference type="Pfam" id="PF08312"/>
    </source>
</evidence>
<feature type="compositionally biased region" description="Basic residues" evidence="7">
    <location>
        <begin position="438"/>
        <end position="450"/>
    </location>
</feature>
<dbReference type="RefSeq" id="XP_022131365.1">
    <property type="nucleotide sequence ID" value="XM_022275673.1"/>
</dbReference>
<feature type="compositionally biased region" description="Basic and acidic residues" evidence="7">
    <location>
        <begin position="776"/>
        <end position="808"/>
    </location>
</feature>
<feature type="region of interest" description="Disordered" evidence="7">
    <location>
        <begin position="30"/>
        <end position="55"/>
    </location>
</feature>
<organism evidence="9 10">
    <name type="scientific">Momordica charantia</name>
    <name type="common">Bitter gourd</name>
    <name type="synonym">Balsam pear</name>
    <dbReference type="NCBI Taxonomy" id="3673"/>
    <lineage>
        <taxon>Eukaryota</taxon>
        <taxon>Viridiplantae</taxon>
        <taxon>Streptophyta</taxon>
        <taxon>Embryophyta</taxon>
        <taxon>Tracheophyta</taxon>
        <taxon>Spermatophyta</taxon>
        <taxon>Magnoliopsida</taxon>
        <taxon>eudicotyledons</taxon>
        <taxon>Gunneridae</taxon>
        <taxon>Pentapetalae</taxon>
        <taxon>rosids</taxon>
        <taxon>fabids</taxon>
        <taxon>Cucurbitales</taxon>
        <taxon>Cucurbitaceae</taxon>
        <taxon>Momordiceae</taxon>
        <taxon>Momordica</taxon>
    </lineage>
</organism>
<feature type="compositionally biased region" description="Basic and acidic residues" evidence="7">
    <location>
        <begin position="223"/>
        <end position="250"/>
    </location>
</feature>
<feature type="domain" description="CWF21" evidence="8">
    <location>
        <begin position="58"/>
        <end position="100"/>
    </location>
</feature>
<evidence type="ECO:0000256" key="2">
    <source>
        <dbReference type="ARBA" id="ARBA00005954"/>
    </source>
</evidence>
<feature type="compositionally biased region" description="Basic and acidic residues" evidence="7">
    <location>
        <begin position="152"/>
        <end position="212"/>
    </location>
</feature>
<keyword evidence="3" id="KW-0507">mRNA processing</keyword>
<dbReference type="KEGG" id="mcha:111004608"/>
<feature type="compositionally biased region" description="Acidic residues" evidence="7">
    <location>
        <begin position="383"/>
        <end position="393"/>
    </location>
</feature>
<dbReference type="AlphaFoldDB" id="A0A6J1BPI2"/>
<feature type="compositionally biased region" description="Basic and acidic residues" evidence="7">
    <location>
        <begin position="337"/>
        <end position="356"/>
    </location>
</feature>
<feature type="compositionally biased region" description="Basic residues" evidence="7">
    <location>
        <begin position="317"/>
        <end position="327"/>
    </location>
</feature>
<dbReference type="GO" id="GO:0006397">
    <property type="term" value="P:mRNA processing"/>
    <property type="evidence" value="ECO:0007669"/>
    <property type="project" value="UniProtKB-KW"/>
</dbReference>
<dbReference type="InterPro" id="IPR051372">
    <property type="entry name" value="CWC21"/>
</dbReference>
<feature type="compositionally biased region" description="Basic residues" evidence="7">
    <location>
        <begin position="580"/>
        <end position="590"/>
    </location>
</feature>
<evidence type="ECO:0000256" key="5">
    <source>
        <dbReference type="ARBA" id="ARBA00023187"/>
    </source>
</evidence>
<dbReference type="Proteomes" id="UP000504603">
    <property type="component" value="Unplaced"/>
</dbReference>
<feature type="compositionally biased region" description="Basic residues" evidence="7">
    <location>
        <begin position="264"/>
        <end position="274"/>
    </location>
</feature>
<accession>A0A6J1BPI2</accession>
<dbReference type="Pfam" id="PF08312">
    <property type="entry name" value="cwf21"/>
    <property type="match status" value="1"/>
</dbReference>
<dbReference type="InterPro" id="IPR013170">
    <property type="entry name" value="mRNA_splic_Cwf21_dom"/>
</dbReference>
<dbReference type="PANTHER" id="PTHR36562">
    <property type="entry name" value="SERINE/ARGININE REPETITIVE MATRIX 2"/>
    <property type="match status" value="1"/>
</dbReference>
<sequence length="878" mass="100958">MYNGIGLQTPRGSGTNGYIQTNKFFVRPKTGKVAESTRGFEEDQGTAGVSKKPNKDILEHDRKRQIELKLVILEDKLIDQGYTDEEVSEKLKEARKTLEAASDQEEKGGPSAIVLLDKRISDTQTHQIAARKEEQMKTLRAALGLGSLDDSEQLKEGISDPLENSREGENSDIKRREKSEHAFLDRELNWKKHAKEAHNDDKDKKIRVSKESKGHKKDRKRRPKDDSSDTDSGGEHKGTKKNLRDNRRDDSESDIDSDVDKKYITSRRYKKNRRHDSDDSSDTDSGGEYKKAKKNLRDNRRDDPESDPDSDVDKKYITSRKHKKNRRHDSDDSSTDSGRDHKGTKKNLREYQRDDHESDPDSDVDKKYFTSKKQGKSKRHDSDDSDSVTDDDDFGKGRHKKGSGRPKSQKVKKKLGSRKQESTDESNSDVGTDDKGRLSRHKNHQGKRRRADSDSSDHDGSDSDVGRNKSKHRYHSRSVGKDKVDSEFDTEKSRKHPKEDVGRHRHDTDDKESGDFSHSSDEKVERRKSKRYDTDDESNGGGERFDRKSGKIATKGKIAAKKQYDDSDSSDDSRAVDRKGRNKHERAKKHTIGDGSGLEKGFKSSGGAREGGKGNLNHADGLDEPVTADDNNSYKSRKDAIDEFNHANQHTMKSKRKFDEGGENEQREAKSRNRNSTRELGFYGDLKKDSKIDSGSNSRAGNNRYDEMRDGWHREDPKVDSESNTRARYSSMHDEDDRSKLDRTGSKYNEETEHGSRHYRKANESHRHGSASPDIEEGKRHIRYEEHRGRKHERDEDLKSSREVERGEYQPSSKLGRSDKDYESRESREVESGEYKPSSKLRRSEKDYETRESRRDRETDYRKRAKYDDSRSSRRDDY</sequence>
<protein>
    <submittedName>
        <fullName evidence="10 11">Protein starmaker</fullName>
    </submittedName>
</protein>
<dbReference type="Gene3D" id="6.10.140.420">
    <property type="match status" value="1"/>
</dbReference>
<dbReference type="PANTHER" id="PTHR36562:SF5">
    <property type="entry name" value="SERINE_ARGININE REPETITIVE MATRIX 2"/>
    <property type="match status" value="1"/>
</dbReference>